<feature type="region of interest" description="Disordered" evidence="1">
    <location>
        <begin position="409"/>
        <end position="428"/>
    </location>
</feature>
<keyword evidence="2" id="KW-1185">Reference proteome</keyword>
<organism evidence="2 3">
    <name type="scientific">Plectus sambesii</name>
    <dbReference type="NCBI Taxonomy" id="2011161"/>
    <lineage>
        <taxon>Eukaryota</taxon>
        <taxon>Metazoa</taxon>
        <taxon>Ecdysozoa</taxon>
        <taxon>Nematoda</taxon>
        <taxon>Chromadorea</taxon>
        <taxon>Plectida</taxon>
        <taxon>Plectina</taxon>
        <taxon>Plectoidea</taxon>
        <taxon>Plectidae</taxon>
        <taxon>Plectus</taxon>
    </lineage>
</organism>
<dbReference type="Proteomes" id="UP000887566">
    <property type="component" value="Unplaced"/>
</dbReference>
<name>A0A914XE24_9BILA</name>
<accession>A0A914XE24</accession>
<reference evidence="3" key="1">
    <citation type="submission" date="2022-11" db="UniProtKB">
        <authorList>
            <consortium name="WormBaseParasite"/>
        </authorList>
    </citation>
    <scope>IDENTIFICATION</scope>
</reference>
<feature type="region of interest" description="Disordered" evidence="1">
    <location>
        <begin position="41"/>
        <end position="83"/>
    </location>
</feature>
<feature type="compositionally biased region" description="Polar residues" evidence="1">
    <location>
        <begin position="41"/>
        <end position="54"/>
    </location>
</feature>
<evidence type="ECO:0000313" key="3">
    <source>
        <dbReference type="WBParaSite" id="PSAMB.scaffold782size41433.g8659.t1"/>
    </source>
</evidence>
<feature type="region of interest" description="Disordered" evidence="1">
    <location>
        <begin position="223"/>
        <end position="246"/>
    </location>
</feature>
<evidence type="ECO:0000313" key="2">
    <source>
        <dbReference type="Proteomes" id="UP000887566"/>
    </source>
</evidence>
<dbReference type="AlphaFoldDB" id="A0A914XE24"/>
<feature type="compositionally biased region" description="Polar residues" evidence="1">
    <location>
        <begin position="305"/>
        <end position="323"/>
    </location>
</feature>
<sequence>MLRELAKKCNRAMRSSLCVEINFDAPVAWVVKSEPVQNALNAKSEQPSGTQADFPTSEVASSTESSVSTTAEGEDASSTDNSANSVELSVVNNQQNGTDLQPIEEVMQQDSELRTQETIILVQNNGTESAVIVNQTQVQPLLVQAEPQLESSDQPLLETELSLNEIAVEPATTTTTLSPSFVHELIESIVSQQQDLQAATQNQTEKVQQLMETVNSSISLVITEQQQDPAPPKESENEAISSKDLNQNGTVNDLIQAIIEQVQAAQQPEKTSNTLVEANSTVTASSDIPVAQIQVVAVQTQDQTTNSPDPISSEAASTTSVPSTEAAHNDLTTTAFIDLTTQQNIELSDVSTTTVAIPNESSAVVLVNLKNDSSPDVSDVRLNEESIETLQRIVSDYVGDFLNSTLTATTTSDNDANESSTISGASAS</sequence>
<proteinExistence type="predicted"/>
<dbReference type="WBParaSite" id="PSAMB.scaffold782size41433.g8659.t1">
    <property type="protein sequence ID" value="PSAMB.scaffold782size41433.g8659.t1"/>
    <property type="gene ID" value="PSAMB.scaffold782size41433.g8659"/>
</dbReference>
<feature type="region of interest" description="Disordered" evidence="1">
    <location>
        <begin position="301"/>
        <end position="325"/>
    </location>
</feature>
<evidence type="ECO:0000256" key="1">
    <source>
        <dbReference type="SAM" id="MobiDB-lite"/>
    </source>
</evidence>
<feature type="compositionally biased region" description="Low complexity" evidence="1">
    <location>
        <begin position="56"/>
        <end position="71"/>
    </location>
</feature>
<protein>
    <submittedName>
        <fullName evidence="3">Uncharacterized protein</fullName>
    </submittedName>
</protein>